<organism evidence="2 3">
    <name type="scientific">Solanum tuberosum</name>
    <name type="common">Potato</name>
    <dbReference type="NCBI Taxonomy" id="4113"/>
    <lineage>
        <taxon>Eukaryota</taxon>
        <taxon>Viridiplantae</taxon>
        <taxon>Streptophyta</taxon>
        <taxon>Embryophyta</taxon>
        <taxon>Tracheophyta</taxon>
        <taxon>Spermatophyta</taxon>
        <taxon>Magnoliopsida</taxon>
        <taxon>eudicotyledons</taxon>
        <taxon>Gunneridae</taxon>
        <taxon>Pentapetalae</taxon>
        <taxon>asterids</taxon>
        <taxon>lamiids</taxon>
        <taxon>Solanales</taxon>
        <taxon>Solanaceae</taxon>
        <taxon>Solanoideae</taxon>
        <taxon>Solaneae</taxon>
        <taxon>Solanum</taxon>
    </lineage>
</organism>
<comment type="caution">
    <text evidence="2">The sequence shown here is derived from an EMBL/GenBank/DDBJ whole genome shotgun (WGS) entry which is preliminary data.</text>
</comment>
<dbReference type="EMBL" id="JAIVGD010000002">
    <property type="protein sequence ID" value="KAH0778760.1"/>
    <property type="molecule type" value="Genomic_DNA"/>
</dbReference>
<reference evidence="2 3" key="1">
    <citation type="journal article" date="2021" name="bioRxiv">
        <title>Chromosome-scale and haplotype-resolved genome assembly of a tetraploid potato cultivar.</title>
        <authorList>
            <person name="Sun H."/>
            <person name="Jiao W.-B."/>
            <person name="Krause K."/>
            <person name="Campoy J.A."/>
            <person name="Goel M."/>
            <person name="Folz-Donahue K."/>
            <person name="Kukat C."/>
            <person name="Huettel B."/>
            <person name="Schneeberger K."/>
        </authorList>
    </citation>
    <scope>NUCLEOTIDE SEQUENCE [LARGE SCALE GENOMIC DNA]</scope>
    <source>
        <strain evidence="2">SolTubOtavaFocal</strain>
        <tissue evidence="2">Leaves</tissue>
    </source>
</reference>
<sequence>MHTHIINEHNEGLDDLVDQEELGGDECDVEEEIDIDCNTKERKEVTFDKGQAVGPTNKRVSELSNFIGTIAWNPRFISLMYTCWHAVPNDTKKRMWEYINAELQNRQNSGETVDDAFRAVFGKEQHGLRRCYGRSVTTSSLKKDEEINNLKQKHANEITSLKEELREEMRHLITQ</sequence>
<keyword evidence="1" id="KW-0175">Coiled coil</keyword>
<keyword evidence="3" id="KW-1185">Reference proteome</keyword>
<proteinExistence type="predicted"/>
<evidence type="ECO:0000313" key="3">
    <source>
        <dbReference type="Proteomes" id="UP000826656"/>
    </source>
</evidence>
<protein>
    <submittedName>
        <fullName evidence="2">Uncharacterized protein</fullName>
    </submittedName>
</protein>
<feature type="coiled-coil region" evidence="1">
    <location>
        <begin position="144"/>
        <end position="175"/>
    </location>
</feature>
<evidence type="ECO:0000313" key="2">
    <source>
        <dbReference type="EMBL" id="KAH0778760.1"/>
    </source>
</evidence>
<evidence type="ECO:0000256" key="1">
    <source>
        <dbReference type="SAM" id="Coils"/>
    </source>
</evidence>
<gene>
    <name evidence="2" type="ORF">KY290_005187</name>
</gene>
<accession>A0ABQ7WDU8</accession>
<name>A0ABQ7WDU8_SOLTU</name>
<dbReference type="Proteomes" id="UP000826656">
    <property type="component" value="Unassembled WGS sequence"/>
</dbReference>